<proteinExistence type="predicted"/>
<organism evidence="2 3">
    <name type="scientific">Candidatus Roizmanbacteria bacterium RIFCSPHIGHO2_02_FULL_43_11</name>
    <dbReference type="NCBI Taxonomy" id="1802043"/>
    <lineage>
        <taxon>Bacteria</taxon>
        <taxon>Candidatus Roizmaniibacteriota</taxon>
    </lineage>
</organism>
<dbReference type="AlphaFoldDB" id="A0A1F7HGS2"/>
<feature type="region of interest" description="Disordered" evidence="1">
    <location>
        <begin position="64"/>
        <end position="88"/>
    </location>
</feature>
<reference evidence="2 3" key="1">
    <citation type="journal article" date="2016" name="Nat. Commun.">
        <title>Thousands of microbial genomes shed light on interconnected biogeochemical processes in an aquifer system.</title>
        <authorList>
            <person name="Anantharaman K."/>
            <person name="Brown C.T."/>
            <person name="Hug L.A."/>
            <person name="Sharon I."/>
            <person name="Castelle C.J."/>
            <person name="Probst A.J."/>
            <person name="Thomas B.C."/>
            <person name="Singh A."/>
            <person name="Wilkins M.J."/>
            <person name="Karaoz U."/>
            <person name="Brodie E.L."/>
            <person name="Williams K.H."/>
            <person name="Hubbard S.S."/>
            <person name="Banfield J.F."/>
        </authorList>
    </citation>
    <scope>NUCLEOTIDE SEQUENCE [LARGE SCALE GENOMIC DNA]</scope>
</reference>
<evidence type="ECO:0000313" key="3">
    <source>
        <dbReference type="Proteomes" id="UP000178098"/>
    </source>
</evidence>
<protein>
    <recommendedName>
        <fullName evidence="4">Ribbon-helix-helix protein CopG domain-containing protein</fullName>
    </recommendedName>
</protein>
<gene>
    <name evidence="2" type="ORF">A3D08_02845</name>
</gene>
<feature type="compositionally biased region" description="Basic and acidic residues" evidence="1">
    <location>
        <begin position="67"/>
        <end position="77"/>
    </location>
</feature>
<evidence type="ECO:0008006" key="4">
    <source>
        <dbReference type="Google" id="ProtNLM"/>
    </source>
</evidence>
<comment type="caution">
    <text evidence="2">The sequence shown here is derived from an EMBL/GenBank/DDBJ whole genome shotgun (WGS) entry which is preliminary data.</text>
</comment>
<accession>A0A1F7HGS2</accession>
<dbReference type="Proteomes" id="UP000178098">
    <property type="component" value="Unassembled WGS sequence"/>
</dbReference>
<evidence type="ECO:0000313" key="2">
    <source>
        <dbReference type="EMBL" id="OGK30176.1"/>
    </source>
</evidence>
<evidence type="ECO:0000256" key="1">
    <source>
        <dbReference type="SAM" id="MobiDB-lite"/>
    </source>
</evidence>
<sequence>MLKTYLYIPEQLEEKIVYTAKALKQSKAEVIRQALEKGIHAVQQRGTASAKALLEVAELGKNHQIKGPKDSSERMDDYLWVNDSSNNE</sequence>
<dbReference type="EMBL" id="MFZT01000033">
    <property type="protein sequence ID" value="OGK30176.1"/>
    <property type="molecule type" value="Genomic_DNA"/>
</dbReference>
<name>A0A1F7HGS2_9BACT</name>